<evidence type="ECO:0000313" key="1">
    <source>
        <dbReference type="EMBL" id="MCI4388020.1"/>
    </source>
</evidence>
<reference evidence="1 2" key="1">
    <citation type="journal article" date="2022" name="bioRxiv">
        <title>An ancient truncated duplication of the anti-Mullerian hormone receptor type 2 gene is a potential conserved master sex determinant in the Pangasiidae catfish family.</title>
        <authorList>
            <person name="Wen M."/>
            <person name="Pan Q."/>
            <person name="Jouanno E."/>
            <person name="Montfort J."/>
            <person name="Zahm M."/>
            <person name="Cabau C."/>
            <person name="Klopp C."/>
            <person name="Iampietro C."/>
            <person name="Roques C."/>
            <person name="Bouchez O."/>
            <person name="Castinel A."/>
            <person name="Donnadieu C."/>
            <person name="Parrinello H."/>
            <person name="Poncet C."/>
            <person name="Belmonte E."/>
            <person name="Gautier V."/>
            <person name="Avarre J.-C."/>
            <person name="Dugue R."/>
            <person name="Gustiano R."/>
            <person name="Ha T.T.T."/>
            <person name="Campet M."/>
            <person name="Sriphairoj K."/>
            <person name="Ribolli J."/>
            <person name="de Almeida F.L."/>
            <person name="Desvignes T."/>
            <person name="Postlethwait J.H."/>
            <person name="Bucao C.F."/>
            <person name="Robinson-Rechavi M."/>
            <person name="Bobe J."/>
            <person name="Herpin A."/>
            <person name="Guiguen Y."/>
        </authorList>
    </citation>
    <scope>NUCLEOTIDE SEQUENCE [LARGE SCALE GENOMIC DNA]</scope>
    <source>
        <strain evidence="1">YG-Dec2019</strain>
    </source>
</reference>
<dbReference type="EMBL" id="CM040470">
    <property type="protein sequence ID" value="MCI4388020.1"/>
    <property type="molecule type" value="Genomic_DNA"/>
</dbReference>
<sequence length="134" mass="15766">MAPRRKAWRMPRSRSAHAHKPSYANLRQLCAEDVASRHYFYSTRIQTGPASCYRIGWWVALADWWTECKNEGLANHSAENRIVVANQSEGRRWFSRNTGGEKITREHQCCRVWMQQRLFMTTMISAVIRDAFME</sequence>
<name>A0ACC5XBT7_PANGG</name>
<organism evidence="1 2">
    <name type="scientific">Pangasianodon gigas</name>
    <name type="common">Mekong giant catfish</name>
    <name type="synonym">Pangasius gigas</name>
    <dbReference type="NCBI Taxonomy" id="30993"/>
    <lineage>
        <taxon>Eukaryota</taxon>
        <taxon>Metazoa</taxon>
        <taxon>Chordata</taxon>
        <taxon>Craniata</taxon>
        <taxon>Vertebrata</taxon>
        <taxon>Euteleostomi</taxon>
        <taxon>Actinopterygii</taxon>
        <taxon>Neopterygii</taxon>
        <taxon>Teleostei</taxon>
        <taxon>Ostariophysi</taxon>
        <taxon>Siluriformes</taxon>
        <taxon>Pangasiidae</taxon>
        <taxon>Pangasianodon</taxon>
    </lineage>
</organism>
<proteinExistence type="predicted"/>
<evidence type="ECO:0000313" key="2">
    <source>
        <dbReference type="Proteomes" id="UP000829447"/>
    </source>
</evidence>
<protein>
    <submittedName>
        <fullName evidence="1">Uncharacterized protein</fullName>
    </submittedName>
</protein>
<keyword evidence="2" id="KW-1185">Reference proteome</keyword>
<accession>A0ACC5XBT7</accession>
<dbReference type="Proteomes" id="UP000829447">
    <property type="component" value="Linkage Group LG17"/>
</dbReference>
<gene>
    <name evidence="1" type="ORF">PGIGA_G00080760</name>
</gene>
<comment type="caution">
    <text evidence="1">The sequence shown here is derived from an EMBL/GenBank/DDBJ whole genome shotgun (WGS) entry which is preliminary data.</text>
</comment>